<dbReference type="RefSeq" id="WP_193495767.1">
    <property type="nucleotide sequence ID" value="NZ_CP063169.1"/>
</dbReference>
<dbReference type="AlphaFoldDB" id="A0A7M1SQY2"/>
<protein>
    <submittedName>
        <fullName evidence="1">Uncharacterized protein</fullName>
    </submittedName>
</protein>
<gene>
    <name evidence="1" type="ORF">IM660_11925</name>
</gene>
<sequence>MTPSPRRRCLPAVTAAVGLALASCSGGGERLELGAAAPLDAEEPLAADFAVLSVVESSVEESGLTGIFGTELDGVPWLVGYRIDLTEGAREDFSWDAVSDLSNSAWVADTGSTELQGSGPGGTAAAEIPCLEQGTEVVNPVLMYGCQVFVVPEGQSIESIRVIDVGTWTVED</sequence>
<accession>A0A7M1SQY2</accession>
<proteinExistence type="predicted"/>
<name>A0A7M1SQY2_9MICO</name>
<dbReference type="KEGG" id="halt:IM660_11925"/>
<evidence type="ECO:0000313" key="2">
    <source>
        <dbReference type="Proteomes" id="UP000593758"/>
    </source>
</evidence>
<dbReference type="EMBL" id="CP063169">
    <property type="protein sequence ID" value="QOR69404.1"/>
    <property type="molecule type" value="Genomic_DNA"/>
</dbReference>
<keyword evidence="2" id="KW-1185">Reference proteome</keyword>
<organism evidence="1 2">
    <name type="scientific">Ruania alkalisoli</name>
    <dbReference type="NCBI Taxonomy" id="2779775"/>
    <lineage>
        <taxon>Bacteria</taxon>
        <taxon>Bacillati</taxon>
        <taxon>Actinomycetota</taxon>
        <taxon>Actinomycetes</taxon>
        <taxon>Micrococcales</taxon>
        <taxon>Ruaniaceae</taxon>
        <taxon>Ruania</taxon>
    </lineage>
</organism>
<dbReference type="PROSITE" id="PS51257">
    <property type="entry name" value="PROKAR_LIPOPROTEIN"/>
    <property type="match status" value="1"/>
</dbReference>
<evidence type="ECO:0000313" key="1">
    <source>
        <dbReference type="EMBL" id="QOR69404.1"/>
    </source>
</evidence>
<dbReference type="Proteomes" id="UP000593758">
    <property type="component" value="Chromosome"/>
</dbReference>
<reference evidence="1 2" key="1">
    <citation type="submission" date="2020-10" db="EMBL/GenBank/DDBJ databases">
        <title>Haloactinobacterium sp. RN3S43, a bacterium isolated from saline soil.</title>
        <authorList>
            <person name="Sun J.-Q."/>
        </authorList>
    </citation>
    <scope>NUCLEOTIDE SEQUENCE [LARGE SCALE GENOMIC DNA]</scope>
    <source>
        <strain evidence="1 2">RN3S43</strain>
    </source>
</reference>